<name>A0A813HBD0_POLGL</name>
<organism evidence="2 3">
    <name type="scientific">Polarella glacialis</name>
    <name type="common">Dinoflagellate</name>
    <dbReference type="NCBI Taxonomy" id="89957"/>
    <lineage>
        <taxon>Eukaryota</taxon>
        <taxon>Sar</taxon>
        <taxon>Alveolata</taxon>
        <taxon>Dinophyceae</taxon>
        <taxon>Suessiales</taxon>
        <taxon>Suessiaceae</taxon>
        <taxon>Polarella</taxon>
    </lineage>
</organism>
<proteinExistence type="predicted"/>
<dbReference type="EMBL" id="CAJNNV010031166">
    <property type="protein sequence ID" value="CAE8634864.1"/>
    <property type="molecule type" value="Genomic_DNA"/>
</dbReference>
<feature type="region of interest" description="Disordered" evidence="1">
    <location>
        <begin position="78"/>
        <end position="120"/>
    </location>
</feature>
<protein>
    <submittedName>
        <fullName evidence="2">Uncharacterized protein</fullName>
    </submittedName>
</protein>
<dbReference type="Proteomes" id="UP000654075">
    <property type="component" value="Unassembled WGS sequence"/>
</dbReference>
<reference evidence="2" key="1">
    <citation type="submission" date="2021-02" db="EMBL/GenBank/DDBJ databases">
        <authorList>
            <person name="Dougan E. K."/>
            <person name="Rhodes N."/>
            <person name="Thang M."/>
            <person name="Chan C."/>
        </authorList>
    </citation>
    <scope>NUCLEOTIDE SEQUENCE</scope>
</reference>
<evidence type="ECO:0000313" key="2">
    <source>
        <dbReference type="EMBL" id="CAE8634864.1"/>
    </source>
</evidence>
<gene>
    <name evidence="2" type="ORF">PGLA1383_LOCUS50481</name>
</gene>
<sequence>MIERSGREYYQSEQHLSFDDTEVISKDAGGAKVAATVARLRPSILSFVLTASRFRLLDPGTWNLAQVHAAPRLRRRRGETSVELGQGNACSSQSGEWHGRQRGRAAPSQSSWRPCWAPYR</sequence>
<accession>A0A813HBD0</accession>
<dbReference type="AlphaFoldDB" id="A0A813HBD0"/>
<keyword evidence="3" id="KW-1185">Reference proteome</keyword>
<evidence type="ECO:0000313" key="3">
    <source>
        <dbReference type="Proteomes" id="UP000654075"/>
    </source>
</evidence>
<comment type="caution">
    <text evidence="2">The sequence shown here is derived from an EMBL/GenBank/DDBJ whole genome shotgun (WGS) entry which is preliminary data.</text>
</comment>
<evidence type="ECO:0000256" key="1">
    <source>
        <dbReference type="SAM" id="MobiDB-lite"/>
    </source>
</evidence>